<dbReference type="RefSeq" id="WP_141198480.1">
    <property type="nucleotide sequence ID" value="NZ_CP041186.1"/>
</dbReference>
<feature type="signal peptide" evidence="2">
    <location>
        <begin position="1"/>
        <end position="27"/>
    </location>
</feature>
<evidence type="ECO:0000256" key="2">
    <source>
        <dbReference type="SAM" id="SignalP"/>
    </source>
</evidence>
<accession>A0A4Y6PUS7</accession>
<dbReference type="EMBL" id="CP041186">
    <property type="protein sequence ID" value="QDG52003.1"/>
    <property type="molecule type" value="Genomic_DNA"/>
</dbReference>
<gene>
    <name evidence="3" type="ORF">FIV42_15020</name>
</gene>
<feature type="compositionally biased region" description="Basic and acidic residues" evidence="1">
    <location>
        <begin position="508"/>
        <end position="518"/>
    </location>
</feature>
<dbReference type="Proteomes" id="UP000315995">
    <property type="component" value="Chromosome"/>
</dbReference>
<organism evidence="3 4">
    <name type="scientific">Persicimonas caeni</name>
    <dbReference type="NCBI Taxonomy" id="2292766"/>
    <lineage>
        <taxon>Bacteria</taxon>
        <taxon>Deltaproteobacteria</taxon>
        <taxon>Bradymonadales</taxon>
        <taxon>Bradymonadaceae</taxon>
        <taxon>Persicimonas</taxon>
    </lineage>
</organism>
<keyword evidence="2" id="KW-0732">Signal</keyword>
<evidence type="ECO:0000256" key="1">
    <source>
        <dbReference type="SAM" id="MobiDB-lite"/>
    </source>
</evidence>
<proteinExistence type="predicted"/>
<name>A0A4Y6PUS7_PERCE</name>
<keyword evidence="4" id="KW-1185">Reference proteome</keyword>
<dbReference type="InterPro" id="IPR019283">
    <property type="entry name" value="DUF2330"/>
</dbReference>
<evidence type="ECO:0000313" key="3">
    <source>
        <dbReference type="EMBL" id="QDG52003.1"/>
    </source>
</evidence>
<dbReference type="AlphaFoldDB" id="A0A4Y6PUS7"/>
<protein>
    <submittedName>
        <fullName evidence="3">DUF2330 domain-containing protein</fullName>
    </submittedName>
</protein>
<dbReference type="Pfam" id="PF10092">
    <property type="entry name" value="DUF2330"/>
    <property type="match status" value="1"/>
</dbReference>
<evidence type="ECO:0000313" key="4">
    <source>
        <dbReference type="Proteomes" id="UP000315995"/>
    </source>
</evidence>
<sequence length="584" mass="63813">MSWTCRISTAFLTIIVVSLLLPTTASAFCGFYVSGANADLYNNATMVSLMREGKRTVLSMQNNYEGPPKDFAMVVPVPVVLEKKQVKTLPDDVFARLDQLTAPRLVEYWERDPCEVRKKKGSLLLDLGSSGRGSAGMQFSVPAKAKVKVHAQFKVGEYDIAILSSTESTALEKWLKQNKYNIPKGAAPYFKPYIQNGQYFFVAKVDVKKVKFEDGEAVLSPIRFHYDSDDFVLPVRLGLINSKGVQDLIAFVLAKGQRYEVANYPNVTIPTNVVVNEKAKKNFGGFYNELFDNVLKENPKAVVTEYSWRTSTCDPCPGPPLRNKDLMTLGADVLTAAMLDKAAEQREEARKKSGSVAPAPRRRVVHQNWVVTRLHARYNKHTLGKDLVFKKAKPIVGGRGMPQGAEGTFSEKGSKQANVNNFQGRYIKLNHWAGDVDCENPRRGIWGGPGGRGKAKADAAKDLAFDAPKSKLALSKYVEEKKVAGLKKDVAKYNKPVGDVLPSTGAESPEKDDPEKTKPAKPKRDKNDDESSMLPASGEDSARAQTAASGGCAGPGGASEAGMPLIVLLLALGGLGRVLWGREL</sequence>
<feature type="region of interest" description="Disordered" evidence="1">
    <location>
        <begin position="495"/>
        <end position="556"/>
    </location>
</feature>
<dbReference type="OrthoDB" id="9759899at2"/>
<reference evidence="3 4" key="1">
    <citation type="submission" date="2019-06" db="EMBL/GenBank/DDBJ databases">
        <title>Persicimonas caeni gen. nov., sp. nov., a predatory bacterium isolated from solar saltern.</title>
        <authorList>
            <person name="Wang S."/>
        </authorList>
    </citation>
    <scope>NUCLEOTIDE SEQUENCE [LARGE SCALE GENOMIC DNA]</scope>
    <source>
        <strain evidence="3 4">YN101</strain>
    </source>
</reference>
<feature type="chain" id="PRO_5030106486" evidence="2">
    <location>
        <begin position="28"/>
        <end position="584"/>
    </location>
</feature>
<accession>A0A5B8Y6A4</accession>